<dbReference type="HOGENOM" id="CLU_045014_0_0_1"/>
<dbReference type="Proteomes" id="UP000053257">
    <property type="component" value="Unassembled WGS sequence"/>
</dbReference>
<dbReference type="Gene3D" id="3.40.50.1820">
    <property type="entry name" value="alpha/beta hydrolase"/>
    <property type="match status" value="1"/>
</dbReference>
<name>A0A0C3P470_PHLG1</name>
<dbReference type="InterPro" id="IPR029058">
    <property type="entry name" value="AB_hydrolase_fold"/>
</dbReference>
<sequence length="320" mass="35433">MPTAPVDDKGNYVYYEDSGAPEGAQDYVTVVIVHGSLINSAHTDEELDAMSSPDVEAQACVVRGIGQDIANFVAYVCKTKGVPRLVRDGEQKTGGVVLMTWSRGNIGLLSILGDPRTLEGETKDILSLYVRKMVLYDPPTGVYGIFPDIGMHYPMKSTEYSMEQKPSVFAQWVSSYYQALPAGTSISAEALRARPVLAELPPTLSTLTPEEFARTWDGDVFHRSNGRLTLGGIDEAYRANFRRAFLDAGAVLPEVGAVVLWCDRSIWACLWGVKVLEELLLEEPVGGKKRPVRIMKLENANHFVHWDEPERMVRLLKEIA</sequence>
<evidence type="ECO:0000313" key="2">
    <source>
        <dbReference type="Proteomes" id="UP000053257"/>
    </source>
</evidence>
<protein>
    <recommendedName>
        <fullName evidence="3">AB hydrolase-1 domain-containing protein</fullName>
    </recommendedName>
</protein>
<evidence type="ECO:0000313" key="1">
    <source>
        <dbReference type="EMBL" id="KIP12769.1"/>
    </source>
</evidence>
<organism evidence="1 2">
    <name type="scientific">Phlebiopsis gigantea (strain 11061_1 CR5-6)</name>
    <name type="common">White-rot fungus</name>
    <name type="synonym">Peniophora gigantea</name>
    <dbReference type="NCBI Taxonomy" id="745531"/>
    <lineage>
        <taxon>Eukaryota</taxon>
        <taxon>Fungi</taxon>
        <taxon>Dikarya</taxon>
        <taxon>Basidiomycota</taxon>
        <taxon>Agaricomycotina</taxon>
        <taxon>Agaricomycetes</taxon>
        <taxon>Polyporales</taxon>
        <taxon>Phanerochaetaceae</taxon>
        <taxon>Phlebiopsis</taxon>
    </lineage>
</organism>
<dbReference type="EMBL" id="KN840438">
    <property type="protein sequence ID" value="KIP12769.1"/>
    <property type="molecule type" value="Genomic_DNA"/>
</dbReference>
<gene>
    <name evidence="1" type="ORF">PHLGIDRAFT_9832</name>
</gene>
<keyword evidence="2" id="KW-1185">Reference proteome</keyword>
<reference evidence="1 2" key="1">
    <citation type="journal article" date="2014" name="PLoS Genet.">
        <title>Analysis of the Phlebiopsis gigantea genome, transcriptome and secretome provides insight into its pioneer colonization strategies of wood.</title>
        <authorList>
            <person name="Hori C."/>
            <person name="Ishida T."/>
            <person name="Igarashi K."/>
            <person name="Samejima M."/>
            <person name="Suzuki H."/>
            <person name="Master E."/>
            <person name="Ferreira P."/>
            <person name="Ruiz-Duenas F.J."/>
            <person name="Held B."/>
            <person name="Canessa P."/>
            <person name="Larrondo L.F."/>
            <person name="Schmoll M."/>
            <person name="Druzhinina I.S."/>
            <person name="Kubicek C.P."/>
            <person name="Gaskell J.A."/>
            <person name="Kersten P."/>
            <person name="St John F."/>
            <person name="Glasner J."/>
            <person name="Sabat G."/>
            <person name="Splinter BonDurant S."/>
            <person name="Syed K."/>
            <person name="Yadav J."/>
            <person name="Mgbeahuruike A.C."/>
            <person name="Kovalchuk A."/>
            <person name="Asiegbu F.O."/>
            <person name="Lackner G."/>
            <person name="Hoffmeister D."/>
            <person name="Rencoret J."/>
            <person name="Gutierrez A."/>
            <person name="Sun H."/>
            <person name="Lindquist E."/>
            <person name="Barry K."/>
            <person name="Riley R."/>
            <person name="Grigoriev I.V."/>
            <person name="Henrissat B."/>
            <person name="Kues U."/>
            <person name="Berka R.M."/>
            <person name="Martinez A.T."/>
            <person name="Covert S.F."/>
            <person name="Blanchette R.A."/>
            <person name="Cullen D."/>
        </authorList>
    </citation>
    <scope>NUCLEOTIDE SEQUENCE [LARGE SCALE GENOMIC DNA]</scope>
    <source>
        <strain evidence="1 2">11061_1 CR5-6</strain>
    </source>
</reference>
<evidence type="ECO:0008006" key="3">
    <source>
        <dbReference type="Google" id="ProtNLM"/>
    </source>
</evidence>
<accession>A0A0C3P470</accession>
<dbReference type="AlphaFoldDB" id="A0A0C3P470"/>
<dbReference type="SUPFAM" id="SSF53474">
    <property type="entry name" value="alpha/beta-Hydrolases"/>
    <property type="match status" value="1"/>
</dbReference>
<proteinExistence type="predicted"/>
<dbReference type="OrthoDB" id="3466517at2759"/>